<evidence type="ECO:0000313" key="8">
    <source>
        <dbReference type="Proteomes" id="UP000184536"/>
    </source>
</evidence>
<dbReference type="EMBL" id="FQZV01000046">
    <property type="protein sequence ID" value="SHJ84675.1"/>
    <property type="molecule type" value="Genomic_DNA"/>
</dbReference>
<evidence type="ECO:0000256" key="2">
    <source>
        <dbReference type="ARBA" id="ARBA00022729"/>
    </source>
</evidence>
<accession>A0A1M6MMF8</accession>
<dbReference type="STRING" id="1121919.SAMN02745975_03028"/>
<gene>
    <name evidence="7" type="ORF">SAMN02745975_03028</name>
</gene>
<evidence type="ECO:0000256" key="5">
    <source>
        <dbReference type="ARBA" id="ARBA00023288"/>
    </source>
</evidence>
<protein>
    <submittedName>
        <fullName evidence="7">Multiple sugar transport system substrate-binding protein</fullName>
    </submittedName>
</protein>
<dbReference type="PROSITE" id="PS51257">
    <property type="entry name" value="PROKAR_LIPOPROTEIN"/>
    <property type="match status" value="1"/>
</dbReference>
<feature type="chain" id="PRO_5039099570" evidence="6">
    <location>
        <begin position="23"/>
        <end position="426"/>
    </location>
</feature>
<dbReference type="AlphaFoldDB" id="A0A1M6MMF8"/>
<evidence type="ECO:0000313" key="7">
    <source>
        <dbReference type="EMBL" id="SHJ84675.1"/>
    </source>
</evidence>
<keyword evidence="7" id="KW-0762">Sugar transport</keyword>
<keyword evidence="4" id="KW-0564">Palmitate</keyword>
<keyword evidence="1" id="KW-1003">Cell membrane</keyword>
<feature type="signal peptide" evidence="6">
    <location>
        <begin position="1"/>
        <end position="22"/>
    </location>
</feature>
<dbReference type="PANTHER" id="PTHR43649:SF33">
    <property type="entry name" value="POLYGALACTURONAN_RHAMNOGALACTURONAN-BINDING PROTEIN YTCQ"/>
    <property type="match status" value="1"/>
</dbReference>
<dbReference type="PANTHER" id="PTHR43649">
    <property type="entry name" value="ARABINOSE-BINDING PROTEIN-RELATED"/>
    <property type="match status" value="1"/>
</dbReference>
<keyword evidence="7" id="KW-0813">Transport</keyword>
<dbReference type="OrthoDB" id="23936at2"/>
<evidence type="ECO:0000256" key="1">
    <source>
        <dbReference type="ARBA" id="ARBA00022475"/>
    </source>
</evidence>
<reference evidence="8" key="1">
    <citation type="submission" date="2016-11" db="EMBL/GenBank/DDBJ databases">
        <authorList>
            <person name="Varghese N."/>
            <person name="Submissions S."/>
        </authorList>
    </citation>
    <scope>NUCLEOTIDE SEQUENCE [LARGE SCALE GENOMIC DNA]</scope>
    <source>
        <strain evidence="8">DSM 17957</strain>
    </source>
</reference>
<dbReference type="SUPFAM" id="SSF53850">
    <property type="entry name" value="Periplasmic binding protein-like II"/>
    <property type="match status" value="1"/>
</dbReference>
<dbReference type="InterPro" id="IPR050490">
    <property type="entry name" value="Bact_solute-bd_prot1"/>
</dbReference>
<keyword evidence="8" id="KW-1185">Reference proteome</keyword>
<organism evidence="7 8">
    <name type="scientific">Geosporobacter subterraneus DSM 17957</name>
    <dbReference type="NCBI Taxonomy" id="1121919"/>
    <lineage>
        <taxon>Bacteria</taxon>
        <taxon>Bacillati</taxon>
        <taxon>Bacillota</taxon>
        <taxon>Clostridia</taxon>
        <taxon>Peptostreptococcales</taxon>
        <taxon>Thermotaleaceae</taxon>
        <taxon>Geosporobacter</taxon>
    </lineage>
</organism>
<dbReference type="Pfam" id="PF01547">
    <property type="entry name" value="SBP_bac_1"/>
    <property type="match status" value="1"/>
</dbReference>
<sequence>MSKKVFILVFALIFAVSTMLTGCGTKPASNDAAKPEEPKVLKITYTGTPQPHEKEYIINTFMKNFETKYNAIVEVDFVTQEDGIKKTRSEQESQNIVTDIIFADTANMAPYVNGGWMEDISEVVDNSGSTITNMFDASIKKDGKRYFVPISFDVYITIANKQALKYLPAGLTEDSVVNGLTWEQYAAWANAIAAGEGVGKTMMPANMTGSQLLYPIGGLGMAYGAGFPEFNAEGFKKSMGIIAEMAKGNAFYPEQAQYTAPTDPLKSGAVWLTFAHMGPVGVAYNASPNDYVIGAAPKGENGAGSTAGAWAYGIQKGTKNRELAETFIQYAIDPQTNYELCSEFGGLLSPIKEVGDMLGAGDVIMRAGSKMLETTKVSGVPATLYTDWNAVKLLYGDLFEKILKEKAVPDDTYFADLQGKLEALKK</sequence>
<dbReference type="InterPro" id="IPR006059">
    <property type="entry name" value="SBP"/>
</dbReference>
<keyword evidence="3" id="KW-0472">Membrane</keyword>
<evidence type="ECO:0000256" key="3">
    <source>
        <dbReference type="ARBA" id="ARBA00023136"/>
    </source>
</evidence>
<evidence type="ECO:0000256" key="6">
    <source>
        <dbReference type="SAM" id="SignalP"/>
    </source>
</evidence>
<evidence type="ECO:0000256" key="4">
    <source>
        <dbReference type="ARBA" id="ARBA00023139"/>
    </source>
</evidence>
<dbReference type="Gene3D" id="3.40.190.10">
    <property type="entry name" value="Periplasmic binding protein-like II"/>
    <property type="match status" value="1"/>
</dbReference>
<keyword evidence="5" id="KW-0449">Lipoprotein</keyword>
<dbReference type="RefSeq" id="WP_110942068.1">
    <property type="nucleotide sequence ID" value="NZ_FQZV01000046.1"/>
</dbReference>
<proteinExistence type="predicted"/>
<dbReference type="Proteomes" id="UP000184536">
    <property type="component" value="Unassembled WGS sequence"/>
</dbReference>
<keyword evidence="2 6" id="KW-0732">Signal</keyword>
<name>A0A1M6MMF8_9FIRM</name>